<gene>
    <name evidence="2" type="ORF">EJ04DRAFT_393431</name>
</gene>
<accession>A0A9P4UYI2</accession>
<reference evidence="2" key="1">
    <citation type="journal article" date="2020" name="Stud. Mycol.">
        <title>101 Dothideomycetes genomes: a test case for predicting lifestyles and emergence of pathogens.</title>
        <authorList>
            <person name="Haridas S."/>
            <person name="Albert R."/>
            <person name="Binder M."/>
            <person name="Bloem J."/>
            <person name="Labutti K."/>
            <person name="Salamov A."/>
            <person name="Andreopoulos B."/>
            <person name="Baker S."/>
            <person name="Barry K."/>
            <person name="Bills G."/>
            <person name="Bluhm B."/>
            <person name="Cannon C."/>
            <person name="Castanera R."/>
            <person name="Culley D."/>
            <person name="Daum C."/>
            <person name="Ezra D."/>
            <person name="Gonzalez J."/>
            <person name="Henrissat B."/>
            <person name="Kuo A."/>
            <person name="Liang C."/>
            <person name="Lipzen A."/>
            <person name="Lutzoni F."/>
            <person name="Magnuson J."/>
            <person name="Mondo S."/>
            <person name="Nolan M."/>
            <person name="Ohm R."/>
            <person name="Pangilinan J."/>
            <person name="Park H.-J."/>
            <person name="Ramirez L."/>
            <person name="Alfaro M."/>
            <person name="Sun H."/>
            <person name="Tritt A."/>
            <person name="Yoshinaga Y."/>
            <person name="Zwiers L.-H."/>
            <person name="Turgeon B."/>
            <person name="Goodwin S."/>
            <person name="Spatafora J."/>
            <person name="Crous P."/>
            <person name="Grigoriev I."/>
        </authorList>
    </citation>
    <scope>NUCLEOTIDE SEQUENCE</scope>
    <source>
        <strain evidence="2">CBS 125425</strain>
    </source>
</reference>
<dbReference type="SUPFAM" id="SSF52540">
    <property type="entry name" value="P-loop containing nucleoside triphosphate hydrolases"/>
    <property type="match status" value="1"/>
</dbReference>
<feature type="domain" description="G" evidence="1">
    <location>
        <begin position="1"/>
        <end position="102"/>
    </location>
</feature>
<dbReference type="InterPro" id="IPR027417">
    <property type="entry name" value="P-loop_NTPase"/>
</dbReference>
<evidence type="ECO:0000313" key="3">
    <source>
        <dbReference type="Proteomes" id="UP000799444"/>
    </source>
</evidence>
<dbReference type="CDD" id="cd00882">
    <property type="entry name" value="Ras_like_GTPase"/>
    <property type="match status" value="1"/>
</dbReference>
<dbReference type="Proteomes" id="UP000799444">
    <property type="component" value="Unassembled WGS sequence"/>
</dbReference>
<evidence type="ECO:0000313" key="2">
    <source>
        <dbReference type="EMBL" id="KAF2730096.1"/>
    </source>
</evidence>
<proteinExistence type="predicted"/>
<dbReference type="AlphaFoldDB" id="A0A9P4UYI2"/>
<dbReference type="GO" id="GO:0005525">
    <property type="term" value="F:GTP binding"/>
    <property type="evidence" value="ECO:0007669"/>
    <property type="project" value="InterPro"/>
</dbReference>
<evidence type="ECO:0000259" key="1">
    <source>
        <dbReference type="Pfam" id="PF01926"/>
    </source>
</evidence>
<feature type="non-terminal residue" evidence="2">
    <location>
        <position position="223"/>
    </location>
</feature>
<sequence>IILLGPKRVGKSSLMEDFTGATGHATTETIQLETATIDERQYVIIDTPGFDIENGKKTFYMIHSCIQELRDQVHNWGVLYVASAKLGSSIESIDRQLLQFIDDFCGQGFAPNITLVVTHWNWNHDREKNKMMKHMETRIKFWESFLNNGAQLFHHGRTDRSGHEMIDFRCWYEERAELAQCARNMIARHYGDTEARTPLYVQELRQGIATQHTSAGFFIDPPT</sequence>
<comment type="caution">
    <text evidence="2">The sequence shown here is derived from an EMBL/GenBank/DDBJ whole genome shotgun (WGS) entry which is preliminary data.</text>
</comment>
<protein>
    <recommendedName>
        <fullName evidence="1">G domain-containing protein</fullName>
    </recommendedName>
</protein>
<feature type="non-terminal residue" evidence="2">
    <location>
        <position position="1"/>
    </location>
</feature>
<dbReference type="Pfam" id="PF01926">
    <property type="entry name" value="MMR_HSR1"/>
    <property type="match status" value="1"/>
</dbReference>
<dbReference type="InterPro" id="IPR006073">
    <property type="entry name" value="GTP-bd"/>
</dbReference>
<dbReference type="Gene3D" id="3.40.50.300">
    <property type="entry name" value="P-loop containing nucleotide triphosphate hydrolases"/>
    <property type="match status" value="1"/>
</dbReference>
<dbReference type="EMBL" id="ML996226">
    <property type="protein sequence ID" value="KAF2730096.1"/>
    <property type="molecule type" value="Genomic_DNA"/>
</dbReference>
<name>A0A9P4UYI2_9PLEO</name>
<keyword evidence="3" id="KW-1185">Reference proteome</keyword>
<dbReference type="OrthoDB" id="3786820at2759"/>
<organism evidence="2 3">
    <name type="scientific">Polyplosphaeria fusca</name>
    <dbReference type="NCBI Taxonomy" id="682080"/>
    <lineage>
        <taxon>Eukaryota</taxon>
        <taxon>Fungi</taxon>
        <taxon>Dikarya</taxon>
        <taxon>Ascomycota</taxon>
        <taxon>Pezizomycotina</taxon>
        <taxon>Dothideomycetes</taxon>
        <taxon>Pleosporomycetidae</taxon>
        <taxon>Pleosporales</taxon>
        <taxon>Tetraplosphaeriaceae</taxon>
        <taxon>Polyplosphaeria</taxon>
    </lineage>
</organism>